<accession>A0A0H2S1Q4</accession>
<reference evidence="1 2" key="1">
    <citation type="submission" date="2015-04" db="EMBL/GenBank/DDBJ databases">
        <title>Complete genome sequence of Schizopora paradoxa KUC8140, a cosmopolitan wood degrader in East Asia.</title>
        <authorList>
            <consortium name="DOE Joint Genome Institute"/>
            <person name="Min B."/>
            <person name="Park H."/>
            <person name="Jang Y."/>
            <person name="Kim J.-J."/>
            <person name="Kim K.H."/>
            <person name="Pangilinan J."/>
            <person name="Lipzen A."/>
            <person name="Riley R."/>
            <person name="Grigoriev I.V."/>
            <person name="Spatafora J.W."/>
            <person name="Choi I.-G."/>
        </authorList>
    </citation>
    <scope>NUCLEOTIDE SEQUENCE [LARGE SCALE GENOMIC DNA]</scope>
    <source>
        <strain evidence="1 2">KUC8140</strain>
    </source>
</reference>
<dbReference type="Proteomes" id="UP000053477">
    <property type="component" value="Unassembled WGS sequence"/>
</dbReference>
<gene>
    <name evidence="1" type="ORF">SCHPADRAFT_888274</name>
</gene>
<organism evidence="1 2">
    <name type="scientific">Schizopora paradoxa</name>
    <dbReference type="NCBI Taxonomy" id="27342"/>
    <lineage>
        <taxon>Eukaryota</taxon>
        <taxon>Fungi</taxon>
        <taxon>Dikarya</taxon>
        <taxon>Basidiomycota</taxon>
        <taxon>Agaricomycotina</taxon>
        <taxon>Agaricomycetes</taxon>
        <taxon>Hymenochaetales</taxon>
        <taxon>Schizoporaceae</taxon>
        <taxon>Schizopora</taxon>
    </lineage>
</organism>
<protein>
    <submittedName>
        <fullName evidence="1">Uncharacterized protein</fullName>
    </submittedName>
</protein>
<sequence length="121" mass="13984">MQQPDDKVIANTNLSVSANAVLETTPTVTGNEATKNAHPCATCKRMHRKVLQPQLRRIFFEFHFKCHGGYPCVGCQHARDETHRHFCRPTYKSQPMFVLEYSYFTDFDNNLPNWQTGTSFE</sequence>
<dbReference type="EMBL" id="KQ085925">
    <property type="protein sequence ID" value="KLO15728.1"/>
    <property type="molecule type" value="Genomic_DNA"/>
</dbReference>
<proteinExistence type="predicted"/>
<name>A0A0H2S1Q4_9AGAM</name>
<evidence type="ECO:0000313" key="1">
    <source>
        <dbReference type="EMBL" id="KLO15728.1"/>
    </source>
</evidence>
<dbReference type="InParanoid" id="A0A0H2S1Q4"/>
<evidence type="ECO:0000313" key="2">
    <source>
        <dbReference type="Proteomes" id="UP000053477"/>
    </source>
</evidence>
<dbReference type="AlphaFoldDB" id="A0A0H2S1Q4"/>
<keyword evidence="2" id="KW-1185">Reference proteome</keyword>